<feature type="region of interest" description="Disordered" evidence="6">
    <location>
        <begin position="1"/>
        <end position="27"/>
    </location>
</feature>
<evidence type="ECO:0000313" key="8">
    <source>
        <dbReference type="EMBL" id="KAF2175603.1"/>
    </source>
</evidence>
<feature type="transmembrane region" description="Helical" evidence="7">
    <location>
        <begin position="90"/>
        <end position="109"/>
    </location>
</feature>
<feature type="transmembrane region" description="Helical" evidence="7">
    <location>
        <begin position="247"/>
        <end position="267"/>
    </location>
</feature>
<feature type="transmembrane region" description="Helical" evidence="7">
    <location>
        <begin position="182"/>
        <end position="202"/>
    </location>
</feature>
<dbReference type="AlphaFoldDB" id="A0A6A6D948"/>
<dbReference type="PANTHER" id="PTHR12841:SF6">
    <property type="entry name" value="PROTEIN UNC-50 HOMOLOG"/>
    <property type="match status" value="1"/>
</dbReference>
<dbReference type="InterPro" id="IPR007881">
    <property type="entry name" value="UNC-50"/>
</dbReference>
<keyword evidence="4 7" id="KW-1133">Transmembrane helix</keyword>
<dbReference type="EMBL" id="ML994729">
    <property type="protein sequence ID" value="KAF2175603.1"/>
    <property type="molecule type" value="Genomic_DNA"/>
</dbReference>
<comment type="subcellular location">
    <subcellularLocation>
        <location evidence="1">Membrane</location>
        <topology evidence="1">Multi-pass membrane protein</topology>
    </subcellularLocation>
</comment>
<organism evidence="8 9">
    <name type="scientific">Zopfia rhizophila CBS 207.26</name>
    <dbReference type="NCBI Taxonomy" id="1314779"/>
    <lineage>
        <taxon>Eukaryota</taxon>
        <taxon>Fungi</taxon>
        <taxon>Dikarya</taxon>
        <taxon>Ascomycota</taxon>
        <taxon>Pezizomycotina</taxon>
        <taxon>Dothideomycetes</taxon>
        <taxon>Dothideomycetes incertae sedis</taxon>
        <taxon>Zopfiaceae</taxon>
        <taxon>Zopfia</taxon>
    </lineage>
</organism>
<sequence length="285" mass="32743">MNPHISLPRPTGGPSNFGGTAPSSRSEGVRMPRFFKRLFKFPQMDFEMAIWEMTSLIIAPKKVFRSIYYHDPANRFPETKNTWHRPDPSFTYLLSFFLLLTSLAWGLAYAEGFSRTLRITLIFIFVHFLLLSLLIATLFYFLVGRLLGPGVKGLPGRRRQGLFNVEEGEGTNELEFGYCWDVAIRAFVPIWVFLYVVQFLLMPVIASRYWFSLLIGNSLYLLALNYYFIITFLGYNALPFLHHTELLLVPIGVCTIFWLASLFGLNLPKHLAPVLWAGAKLRKDV</sequence>
<dbReference type="OrthoDB" id="10027013at2759"/>
<dbReference type="Proteomes" id="UP000800200">
    <property type="component" value="Unassembled WGS sequence"/>
</dbReference>
<evidence type="ECO:0000256" key="4">
    <source>
        <dbReference type="ARBA" id="ARBA00022989"/>
    </source>
</evidence>
<keyword evidence="5 7" id="KW-0472">Membrane</keyword>
<feature type="transmembrane region" description="Helical" evidence="7">
    <location>
        <begin position="121"/>
        <end position="143"/>
    </location>
</feature>
<feature type="transmembrane region" description="Helical" evidence="7">
    <location>
        <begin position="209"/>
        <end position="235"/>
    </location>
</feature>
<protein>
    <submittedName>
        <fullName evidence="8">UNC-50 family protein</fullName>
    </submittedName>
</protein>
<proteinExistence type="inferred from homology"/>
<name>A0A6A6D948_9PEZI</name>
<accession>A0A6A6D948</accession>
<evidence type="ECO:0000256" key="3">
    <source>
        <dbReference type="ARBA" id="ARBA00022692"/>
    </source>
</evidence>
<reference evidence="8" key="1">
    <citation type="journal article" date="2020" name="Stud. Mycol.">
        <title>101 Dothideomycetes genomes: a test case for predicting lifestyles and emergence of pathogens.</title>
        <authorList>
            <person name="Haridas S."/>
            <person name="Albert R."/>
            <person name="Binder M."/>
            <person name="Bloem J."/>
            <person name="Labutti K."/>
            <person name="Salamov A."/>
            <person name="Andreopoulos B."/>
            <person name="Baker S."/>
            <person name="Barry K."/>
            <person name="Bills G."/>
            <person name="Bluhm B."/>
            <person name="Cannon C."/>
            <person name="Castanera R."/>
            <person name="Culley D."/>
            <person name="Daum C."/>
            <person name="Ezra D."/>
            <person name="Gonzalez J."/>
            <person name="Henrissat B."/>
            <person name="Kuo A."/>
            <person name="Liang C."/>
            <person name="Lipzen A."/>
            <person name="Lutzoni F."/>
            <person name="Magnuson J."/>
            <person name="Mondo S."/>
            <person name="Nolan M."/>
            <person name="Ohm R."/>
            <person name="Pangilinan J."/>
            <person name="Park H.-J."/>
            <person name="Ramirez L."/>
            <person name="Alfaro M."/>
            <person name="Sun H."/>
            <person name="Tritt A."/>
            <person name="Yoshinaga Y."/>
            <person name="Zwiers L.-H."/>
            <person name="Turgeon B."/>
            <person name="Goodwin S."/>
            <person name="Spatafora J."/>
            <person name="Crous P."/>
            <person name="Grigoriev I."/>
        </authorList>
    </citation>
    <scope>NUCLEOTIDE SEQUENCE</scope>
    <source>
        <strain evidence="8">CBS 207.26</strain>
    </source>
</reference>
<gene>
    <name evidence="8" type="ORF">K469DRAFT_724101</name>
</gene>
<comment type="similarity">
    <text evidence="2">Belongs to the unc-50 family.</text>
</comment>
<evidence type="ECO:0000256" key="7">
    <source>
        <dbReference type="SAM" id="Phobius"/>
    </source>
</evidence>
<evidence type="ECO:0000313" key="9">
    <source>
        <dbReference type="Proteomes" id="UP000800200"/>
    </source>
</evidence>
<evidence type="ECO:0000256" key="2">
    <source>
        <dbReference type="ARBA" id="ARBA00006293"/>
    </source>
</evidence>
<feature type="compositionally biased region" description="Polar residues" evidence="6">
    <location>
        <begin position="13"/>
        <end position="26"/>
    </location>
</feature>
<evidence type="ECO:0000256" key="5">
    <source>
        <dbReference type="ARBA" id="ARBA00023136"/>
    </source>
</evidence>
<dbReference type="Pfam" id="PF05216">
    <property type="entry name" value="UNC-50"/>
    <property type="match status" value="1"/>
</dbReference>
<dbReference type="GO" id="GO:0000139">
    <property type="term" value="C:Golgi membrane"/>
    <property type="evidence" value="ECO:0007669"/>
    <property type="project" value="TreeGrafter"/>
</dbReference>
<dbReference type="PANTHER" id="PTHR12841">
    <property type="entry name" value="PROTEIN UNC-50 HOMOLOG"/>
    <property type="match status" value="1"/>
</dbReference>
<keyword evidence="9" id="KW-1185">Reference proteome</keyword>
<evidence type="ECO:0000256" key="6">
    <source>
        <dbReference type="SAM" id="MobiDB-lite"/>
    </source>
</evidence>
<evidence type="ECO:0000256" key="1">
    <source>
        <dbReference type="ARBA" id="ARBA00004141"/>
    </source>
</evidence>
<keyword evidence="3 7" id="KW-0812">Transmembrane</keyword>